<accession>A0A975U8D3</accession>
<sequence length="164" mass="17208">MHSSARTNAGFTLVELIVVIILIGIVSVYAASRFVGVASFSAFTAQEQAISIIRQIQLSRMQSNLSAEQLQSNGYYTLAVTPDCLGSVAACQAGNDDSRSDVLRGDQLSFASSVSLNNQSLSFDLLGNPVGINQPGLTILISAPDSSTQICINSQGYVSRGGCV</sequence>
<dbReference type="KEGG" id="vos:KNV97_16965"/>
<dbReference type="InterPro" id="IPR012902">
    <property type="entry name" value="N_methyl_site"/>
</dbReference>
<organism evidence="2 3">
    <name type="scientific">Vibrio ostreae</name>
    <dbReference type="NCBI Taxonomy" id="2841925"/>
    <lineage>
        <taxon>Bacteria</taxon>
        <taxon>Pseudomonadati</taxon>
        <taxon>Pseudomonadota</taxon>
        <taxon>Gammaproteobacteria</taxon>
        <taxon>Vibrionales</taxon>
        <taxon>Vibrionaceae</taxon>
        <taxon>Vibrio</taxon>
    </lineage>
</organism>
<dbReference type="AlphaFoldDB" id="A0A975U8D3"/>
<gene>
    <name evidence="2" type="ORF">KNV97_16965</name>
</gene>
<evidence type="ECO:0000256" key="1">
    <source>
        <dbReference type="SAM" id="Phobius"/>
    </source>
</evidence>
<dbReference type="Proteomes" id="UP000694232">
    <property type="component" value="Chromosome 1"/>
</dbReference>
<dbReference type="EMBL" id="CP076643">
    <property type="protein sequence ID" value="QXO17109.1"/>
    <property type="molecule type" value="Genomic_DNA"/>
</dbReference>
<feature type="transmembrane region" description="Helical" evidence="1">
    <location>
        <begin position="12"/>
        <end position="31"/>
    </location>
</feature>
<keyword evidence="1" id="KW-0812">Transmembrane</keyword>
<evidence type="ECO:0000313" key="3">
    <source>
        <dbReference type="Proteomes" id="UP000694232"/>
    </source>
</evidence>
<dbReference type="NCBIfam" id="TIGR02532">
    <property type="entry name" value="IV_pilin_GFxxxE"/>
    <property type="match status" value="1"/>
</dbReference>
<keyword evidence="1" id="KW-1133">Transmembrane helix</keyword>
<protein>
    <submittedName>
        <fullName evidence="2">Prepilin-type N-terminal cleavage/methylation domain-containing protein</fullName>
    </submittedName>
</protein>
<dbReference type="Pfam" id="PF07963">
    <property type="entry name" value="N_methyl"/>
    <property type="match status" value="1"/>
</dbReference>
<reference evidence="2" key="1">
    <citation type="submission" date="2021-06" db="EMBL/GenBank/DDBJ databases">
        <title>Vibrio nov. sp., novel gut bacterium isolated from Yellow Sea oyster.</title>
        <authorList>
            <person name="Muhammad N."/>
            <person name="Nguyen T.H."/>
            <person name="Lee Y.-J."/>
            <person name="Ko J."/>
            <person name="Kim S.-G."/>
        </authorList>
    </citation>
    <scope>NUCLEOTIDE SEQUENCE</scope>
    <source>
        <strain evidence="2">OG9-811</strain>
    </source>
</reference>
<dbReference type="RefSeq" id="WP_218562412.1">
    <property type="nucleotide sequence ID" value="NZ_CP076643.1"/>
</dbReference>
<keyword evidence="1" id="KW-0472">Membrane</keyword>
<keyword evidence="3" id="KW-1185">Reference proteome</keyword>
<name>A0A975U8D3_9VIBR</name>
<evidence type="ECO:0000313" key="2">
    <source>
        <dbReference type="EMBL" id="QXO17109.1"/>
    </source>
</evidence>
<proteinExistence type="predicted"/>